<keyword evidence="3" id="KW-0808">Transferase</keyword>
<feature type="region of interest" description="Disordered" evidence="1">
    <location>
        <begin position="148"/>
        <end position="167"/>
    </location>
</feature>
<accession>A0A3S0A5K3</accession>
<protein>
    <submittedName>
        <fullName evidence="3">Glycosyltransferase family 25 protein</fullName>
    </submittedName>
</protein>
<feature type="domain" description="Glycosyl transferase family 25" evidence="2">
    <location>
        <begin position="249"/>
        <end position="420"/>
    </location>
</feature>
<name>A0A3S0A5K3_9HYPH</name>
<organism evidence="3 4">
    <name type="scientific">Aquibium carbonis</name>
    <dbReference type="NCBI Taxonomy" id="2495581"/>
    <lineage>
        <taxon>Bacteria</taxon>
        <taxon>Pseudomonadati</taxon>
        <taxon>Pseudomonadota</taxon>
        <taxon>Alphaproteobacteria</taxon>
        <taxon>Hyphomicrobiales</taxon>
        <taxon>Phyllobacteriaceae</taxon>
        <taxon>Aquibium</taxon>
    </lineage>
</organism>
<feature type="compositionally biased region" description="Basic and acidic residues" evidence="1">
    <location>
        <begin position="81"/>
        <end position="107"/>
    </location>
</feature>
<evidence type="ECO:0000313" key="3">
    <source>
        <dbReference type="EMBL" id="RST84435.1"/>
    </source>
</evidence>
<reference evidence="3 4" key="1">
    <citation type="submission" date="2018-12" db="EMBL/GenBank/DDBJ databases">
        <title>Mesorhizobium carbonis sp. nov., isolated from coal mine water.</title>
        <authorList>
            <person name="Xin W."/>
            <person name="Xu Z."/>
            <person name="Xiang F."/>
            <person name="Zhang J."/>
            <person name="Xi L."/>
            <person name="Liu J."/>
        </authorList>
    </citation>
    <scope>NUCLEOTIDE SEQUENCE [LARGE SCALE GENOMIC DNA]</scope>
    <source>
        <strain evidence="3 4">B2.3</strain>
    </source>
</reference>
<evidence type="ECO:0000256" key="1">
    <source>
        <dbReference type="SAM" id="MobiDB-lite"/>
    </source>
</evidence>
<dbReference type="GO" id="GO:0016740">
    <property type="term" value="F:transferase activity"/>
    <property type="evidence" value="ECO:0007669"/>
    <property type="project" value="UniProtKB-KW"/>
</dbReference>
<dbReference type="InterPro" id="IPR002654">
    <property type="entry name" value="Glyco_trans_25"/>
</dbReference>
<proteinExistence type="predicted"/>
<evidence type="ECO:0000313" key="4">
    <source>
        <dbReference type="Proteomes" id="UP000278398"/>
    </source>
</evidence>
<comment type="caution">
    <text evidence="3">The sequence shown here is derived from an EMBL/GenBank/DDBJ whole genome shotgun (WGS) entry which is preliminary data.</text>
</comment>
<dbReference type="OrthoDB" id="259382at2"/>
<feature type="compositionally biased region" description="Basic residues" evidence="1">
    <location>
        <begin position="30"/>
        <end position="50"/>
    </location>
</feature>
<dbReference type="CDD" id="cd06532">
    <property type="entry name" value="Glyco_transf_25"/>
    <property type="match status" value="1"/>
</dbReference>
<dbReference type="EMBL" id="RWKW01000093">
    <property type="protein sequence ID" value="RST84435.1"/>
    <property type="molecule type" value="Genomic_DNA"/>
</dbReference>
<feature type="region of interest" description="Disordered" evidence="1">
    <location>
        <begin position="1"/>
        <end position="128"/>
    </location>
</feature>
<feature type="compositionally biased region" description="Basic and acidic residues" evidence="1">
    <location>
        <begin position="59"/>
        <end position="74"/>
    </location>
</feature>
<evidence type="ECO:0000259" key="2">
    <source>
        <dbReference type="Pfam" id="PF01755"/>
    </source>
</evidence>
<dbReference type="AlphaFoldDB" id="A0A3S0A5K3"/>
<gene>
    <name evidence="3" type="ORF">EJC49_21115</name>
</gene>
<dbReference type="Proteomes" id="UP000278398">
    <property type="component" value="Unassembled WGS sequence"/>
</dbReference>
<dbReference type="Pfam" id="PF01755">
    <property type="entry name" value="Glyco_transf_25"/>
    <property type="match status" value="1"/>
</dbReference>
<keyword evidence="4" id="KW-1185">Reference proteome</keyword>
<sequence length="496" mass="56852">MGDERPCRGGDGACARPGPETRGGIDRGRGTRRLQGRRPRPWRRDVHRRFLQGAGLDDPVEHRDPGRGRRTAKDHAHRHDLRLPRQRESEIRERREIRVGRGSDRHLLRSAGRTHSAPDVGPPEPPFHLRRIRFADGFSQGHAYRERSHLHQVLSRGSSRTRHARPRKSGIVPCHLVRQTVWLQTLQAPPWQAAARRRLEAAHDDEAAFARPGRRRLVRRNGTTCRRWSVAAGRTAGRPLVTGFSNLAYFINLDRHPERREASIRELEALGIGFTRIAGVDYRDLDPGALRKAVDPSPKIPFKRVLSPGEIACFLSHIKVWREIALGSAEMAWVFEDDVSFVAGAREAMLAIEARERDWDMVRLFCSKPVPMEDVRPLYGRHSIALARKYPMSTIAYAITKPAAEHLSRIMMPFSLPVDMALKFWWVHGLCTRIVVPSICVPRTDPFSASTLDSDRESHNRMSPARRFITNLRYQFDTVRMRERHAAEFPRDRRFG</sequence>